<evidence type="ECO:0008006" key="3">
    <source>
        <dbReference type="Google" id="ProtNLM"/>
    </source>
</evidence>
<protein>
    <recommendedName>
        <fullName evidence="3">SnoaL-like domain-containing protein</fullName>
    </recommendedName>
</protein>
<reference evidence="1" key="1">
    <citation type="journal article" date="2014" name="Int. J. Syst. Evol. Microbiol.">
        <title>Complete genome sequence of Corynebacterium casei LMG S-19264T (=DSM 44701T), isolated from a smear-ripened cheese.</title>
        <authorList>
            <consortium name="US DOE Joint Genome Institute (JGI-PGF)"/>
            <person name="Walter F."/>
            <person name="Albersmeier A."/>
            <person name="Kalinowski J."/>
            <person name="Ruckert C."/>
        </authorList>
    </citation>
    <scope>NUCLEOTIDE SEQUENCE</scope>
    <source>
        <strain evidence="1">VKM Ac-1069</strain>
    </source>
</reference>
<comment type="caution">
    <text evidence="1">The sequence shown here is derived from an EMBL/GenBank/DDBJ whole genome shotgun (WGS) entry which is preliminary data.</text>
</comment>
<evidence type="ECO:0000313" key="2">
    <source>
        <dbReference type="Proteomes" id="UP001143463"/>
    </source>
</evidence>
<sequence>MSNPGDNSAKLTEAFAAADKGDASLLVDLYADDMTWAGFQADGTQTVFTKGRFLEAFGILAELDEAKNEVIRTEETPEGLVIAWIRAYRRKGDDVLDFTLVMTHQFVDGKVARGADMCPPSFGEYWKRLGLA</sequence>
<reference evidence="1" key="2">
    <citation type="submission" date="2023-01" db="EMBL/GenBank/DDBJ databases">
        <authorList>
            <person name="Sun Q."/>
            <person name="Evtushenko L."/>
        </authorList>
    </citation>
    <scope>NUCLEOTIDE SEQUENCE</scope>
    <source>
        <strain evidence="1">VKM Ac-1069</strain>
    </source>
</reference>
<dbReference type="EMBL" id="BSFQ01000002">
    <property type="protein sequence ID" value="GLL09743.1"/>
    <property type="molecule type" value="Genomic_DNA"/>
</dbReference>
<proteinExistence type="predicted"/>
<gene>
    <name evidence="1" type="ORF">GCM10017577_08830</name>
</gene>
<dbReference type="SUPFAM" id="SSF54427">
    <property type="entry name" value="NTF2-like"/>
    <property type="match status" value="1"/>
</dbReference>
<accession>A0A9W6KY03</accession>
<name>A0A9W6KY03_9PSEU</name>
<evidence type="ECO:0000313" key="1">
    <source>
        <dbReference type="EMBL" id="GLL09743.1"/>
    </source>
</evidence>
<organism evidence="1 2">
    <name type="scientific">Pseudonocardia halophobica</name>
    <dbReference type="NCBI Taxonomy" id="29401"/>
    <lineage>
        <taxon>Bacteria</taxon>
        <taxon>Bacillati</taxon>
        <taxon>Actinomycetota</taxon>
        <taxon>Actinomycetes</taxon>
        <taxon>Pseudonocardiales</taxon>
        <taxon>Pseudonocardiaceae</taxon>
        <taxon>Pseudonocardia</taxon>
    </lineage>
</organism>
<dbReference type="AlphaFoldDB" id="A0A9W6KY03"/>
<dbReference type="Gene3D" id="3.10.450.50">
    <property type="match status" value="1"/>
</dbReference>
<dbReference type="Proteomes" id="UP001143463">
    <property type="component" value="Unassembled WGS sequence"/>
</dbReference>
<dbReference type="RefSeq" id="WP_037040073.1">
    <property type="nucleotide sequence ID" value="NZ_BAAAUZ010000013.1"/>
</dbReference>
<dbReference type="InterPro" id="IPR032710">
    <property type="entry name" value="NTF2-like_dom_sf"/>
</dbReference>
<keyword evidence="2" id="KW-1185">Reference proteome</keyword>